<proteinExistence type="predicted"/>
<name>A0ABN3TQ72_9ACTN</name>
<feature type="compositionally biased region" description="Polar residues" evidence="1">
    <location>
        <begin position="19"/>
        <end position="28"/>
    </location>
</feature>
<accession>A0ABN3TQ72</accession>
<protein>
    <submittedName>
        <fullName evidence="2">Uncharacterized protein</fullName>
    </submittedName>
</protein>
<evidence type="ECO:0000256" key="1">
    <source>
        <dbReference type="SAM" id="MobiDB-lite"/>
    </source>
</evidence>
<evidence type="ECO:0000313" key="2">
    <source>
        <dbReference type="EMBL" id="GAA2712121.1"/>
    </source>
</evidence>
<gene>
    <name evidence="2" type="ORF">GCM10010315_15160</name>
</gene>
<reference evidence="2 3" key="1">
    <citation type="journal article" date="2019" name="Int. J. Syst. Evol. Microbiol.">
        <title>The Global Catalogue of Microorganisms (GCM) 10K type strain sequencing project: providing services to taxonomists for standard genome sequencing and annotation.</title>
        <authorList>
            <consortium name="The Broad Institute Genomics Platform"/>
            <consortium name="The Broad Institute Genome Sequencing Center for Infectious Disease"/>
            <person name="Wu L."/>
            <person name="Ma J."/>
        </authorList>
    </citation>
    <scope>NUCLEOTIDE SEQUENCE [LARGE SCALE GENOMIC DNA]</scope>
    <source>
        <strain evidence="2 3">JCM 4542</strain>
    </source>
</reference>
<organism evidence="2 3">
    <name type="scientific">Streptomyces luteosporeus</name>
    <dbReference type="NCBI Taxonomy" id="173856"/>
    <lineage>
        <taxon>Bacteria</taxon>
        <taxon>Bacillati</taxon>
        <taxon>Actinomycetota</taxon>
        <taxon>Actinomycetes</taxon>
        <taxon>Kitasatosporales</taxon>
        <taxon>Streptomycetaceae</taxon>
        <taxon>Streptomyces</taxon>
    </lineage>
</organism>
<evidence type="ECO:0000313" key="3">
    <source>
        <dbReference type="Proteomes" id="UP001500886"/>
    </source>
</evidence>
<feature type="region of interest" description="Disordered" evidence="1">
    <location>
        <begin position="1"/>
        <end position="117"/>
    </location>
</feature>
<feature type="compositionally biased region" description="Polar residues" evidence="1">
    <location>
        <begin position="68"/>
        <end position="85"/>
    </location>
</feature>
<keyword evidence="3" id="KW-1185">Reference proteome</keyword>
<dbReference type="Proteomes" id="UP001500886">
    <property type="component" value="Unassembled WGS sequence"/>
</dbReference>
<comment type="caution">
    <text evidence="2">The sequence shown here is derived from an EMBL/GenBank/DDBJ whole genome shotgun (WGS) entry which is preliminary data.</text>
</comment>
<feature type="compositionally biased region" description="Low complexity" evidence="1">
    <location>
        <begin position="108"/>
        <end position="117"/>
    </location>
</feature>
<sequence length="117" mass="11531">MRRPGDQAATASGGHASAPTISVSSRGNRSGAPAGSDINTDGGRKACVIPLPDSSDSNSSPASCARSVATTNAAPDDNASSISRTDASKLSDAARSTRAPGRMPDRSPSPAASPAKP</sequence>
<dbReference type="EMBL" id="BAAASL010000005">
    <property type="protein sequence ID" value="GAA2712121.1"/>
    <property type="molecule type" value="Genomic_DNA"/>
</dbReference>
<feature type="compositionally biased region" description="Low complexity" evidence="1">
    <location>
        <begin position="52"/>
        <end position="67"/>
    </location>
</feature>